<dbReference type="InterPro" id="IPR051081">
    <property type="entry name" value="HTH_MetalResp_TranReg"/>
</dbReference>
<dbReference type="SUPFAM" id="SSF46785">
    <property type="entry name" value="Winged helix' DNA-binding domain"/>
    <property type="match status" value="1"/>
</dbReference>
<evidence type="ECO:0000313" key="5">
    <source>
        <dbReference type="EMBL" id="MFC5289992.1"/>
    </source>
</evidence>
<gene>
    <name evidence="5" type="ORF">ACFPM7_23295</name>
</gene>
<dbReference type="PROSITE" id="PS50987">
    <property type="entry name" value="HTH_ARSR_2"/>
    <property type="match status" value="1"/>
</dbReference>
<name>A0ABW0ERQ3_9PSEU</name>
<dbReference type="InterPro" id="IPR036388">
    <property type="entry name" value="WH-like_DNA-bd_sf"/>
</dbReference>
<dbReference type="InterPro" id="IPR011991">
    <property type="entry name" value="ArsR-like_HTH"/>
</dbReference>
<dbReference type="InterPro" id="IPR001845">
    <property type="entry name" value="HTH_ArsR_DNA-bd_dom"/>
</dbReference>
<evidence type="ECO:0000259" key="4">
    <source>
        <dbReference type="PROSITE" id="PS50987"/>
    </source>
</evidence>
<evidence type="ECO:0000256" key="1">
    <source>
        <dbReference type="ARBA" id="ARBA00023015"/>
    </source>
</evidence>
<keyword evidence="6" id="KW-1185">Reference proteome</keyword>
<dbReference type="SMART" id="SM00418">
    <property type="entry name" value="HTH_ARSR"/>
    <property type="match status" value="1"/>
</dbReference>
<sequence>MTGVDEPSELRLAAVLAAFSDPTRLAVVAQLTAAQEMPCGALAVSVAKSTLSQHLRVLREAGITHTRPDGTQRLLSVRRGDLDKAFPGLLDAVLGALTSANV</sequence>
<protein>
    <submittedName>
        <fullName evidence="5">ArsR/SmtB family transcription factor</fullName>
    </submittedName>
</protein>
<keyword evidence="3" id="KW-0804">Transcription</keyword>
<keyword evidence="1" id="KW-0805">Transcription regulation</keyword>
<proteinExistence type="predicted"/>
<comment type="caution">
    <text evidence="5">The sequence shown here is derived from an EMBL/GenBank/DDBJ whole genome shotgun (WGS) entry which is preliminary data.</text>
</comment>
<dbReference type="PANTHER" id="PTHR33154:SF12">
    <property type="entry name" value="TRANSCRIPTIONAL REGULATORY PROTEIN"/>
    <property type="match status" value="1"/>
</dbReference>
<dbReference type="EMBL" id="JBHSKF010000014">
    <property type="protein sequence ID" value="MFC5289992.1"/>
    <property type="molecule type" value="Genomic_DNA"/>
</dbReference>
<dbReference type="Pfam" id="PF12840">
    <property type="entry name" value="HTH_20"/>
    <property type="match status" value="1"/>
</dbReference>
<evidence type="ECO:0000313" key="6">
    <source>
        <dbReference type="Proteomes" id="UP001596157"/>
    </source>
</evidence>
<evidence type="ECO:0000256" key="3">
    <source>
        <dbReference type="ARBA" id="ARBA00023163"/>
    </source>
</evidence>
<dbReference type="CDD" id="cd00090">
    <property type="entry name" value="HTH_ARSR"/>
    <property type="match status" value="1"/>
</dbReference>
<organism evidence="5 6">
    <name type="scientific">Actinokineospora guangxiensis</name>
    <dbReference type="NCBI Taxonomy" id="1490288"/>
    <lineage>
        <taxon>Bacteria</taxon>
        <taxon>Bacillati</taxon>
        <taxon>Actinomycetota</taxon>
        <taxon>Actinomycetes</taxon>
        <taxon>Pseudonocardiales</taxon>
        <taxon>Pseudonocardiaceae</taxon>
        <taxon>Actinokineospora</taxon>
    </lineage>
</organism>
<keyword evidence="2" id="KW-0238">DNA-binding</keyword>
<accession>A0ABW0ERQ3</accession>
<dbReference type="InterPro" id="IPR036390">
    <property type="entry name" value="WH_DNA-bd_sf"/>
</dbReference>
<feature type="domain" description="HTH arsR-type" evidence="4">
    <location>
        <begin position="4"/>
        <end position="97"/>
    </location>
</feature>
<dbReference type="Proteomes" id="UP001596157">
    <property type="component" value="Unassembled WGS sequence"/>
</dbReference>
<dbReference type="NCBIfam" id="NF033788">
    <property type="entry name" value="HTH_metalloreg"/>
    <property type="match status" value="1"/>
</dbReference>
<dbReference type="PRINTS" id="PR00778">
    <property type="entry name" value="HTHARSR"/>
</dbReference>
<reference evidence="6" key="1">
    <citation type="journal article" date="2019" name="Int. J. Syst. Evol. Microbiol.">
        <title>The Global Catalogue of Microorganisms (GCM) 10K type strain sequencing project: providing services to taxonomists for standard genome sequencing and annotation.</title>
        <authorList>
            <consortium name="The Broad Institute Genomics Platform"/>
            <consortium name="The Broad Institute Genome Sequencing Center for Infectious Disease"/>
            <person name="Wu L."/>
            <person name="Ma J."/>
        </authorList>
    </citation>
    <scope>NUCLEOTIDE SEQUENCE [LARGE SCALE GENOMIC DNA]</scope>
    <source>
        <strain evidence="6">CCUG 59778</strain>
    </source>
</reference>
<dbReference type="RefSeq" id="WP_378249864.1">
    <property type="nucleotide sequence ID" value="NZ_JBHSKF010000014.1"/>
</dbReference>
<dbReference type="Gene3D" id="1.10.10.10">
    <property type="entry name" value="Winged helix-like DNA-binding domain superfamily/Winged helix DNA-binding domain"/>
    <property type="match status" value="1"/>
</dbReference>
<dbReference type="PANTHER" id="PTHR33154">
    <property type="entry name" value="TRANSCRIPTIONAL REGULATOR, ARSR FAMILY"/>
    <property type="match status" value="1"/>
</dbReference>
<evidence type="ECO:0000256" key="2">
    <source>
        <dbReference type="ARBA" id="ARBA00023125"/>
    </source>
</evidence>